<organism evidence="3 4">
    <name type="scientific">Flavobacterium ginsengisoli</name>
    <dbReference type="NCBI Taxonomy" id="871694"/>
    <lineage>
        <taxon>Bacteria</taxon>
        <taxon>Pseudomonadati</taxon>
        <taxon>Bacteroidota</taxon>
        <taxon>Flavobacteriia</taxon>
        <taxon>Flavobacteriales</taxon>
        <taxon>Flavobacteriaceae</taxon>
        <taxon>Flavobacterium</taxon>
    </lineage>
</organism>
<dbReference type="EMBL" id="BAABDT010000001">
    <property type="protein sequence ID" value="GAA3729176.1"/>
    <property type="molecule type" value="Genomic_DNA"/>
</dbReference>
<dbReference type="Proteomes" id="UP001501367">
    <property type="component" value="Unassembled WGS sequence"/>
</dbReference>
<dbReference type="Gene3D" id="3.40.33.10">
    <property type="entry name" value="CAP"/>
    <property type="match status" value="1"/>
</dbReference>
<gene>
    <name evidence="3" type="ORF">GCM10022422_09060</name>
</gene>
<sequence length="165" mass="18757">MKKTLQKGLLIAFVLIINACSADSSEGMQTNYKDEIMANYTYSAVELETMKLINDYRMSRGLDSIQVKDYLSFKAEEHDNNMIESNLVSHNDFVSRSENIRKVLGAKNVGENVGYNYQSPEGVLNGWLNSPEHKKIIEGDFNYFGISMRISPDGKKYYTSIFAKI</sequence>
<dbReference type="InterPro" id="IPR035940">
    <property type="entry name" value="CAP_sf"/>
</dbReference>
<comment type="caution">
    <text evidence="3">The sequence shown here is derived from an EMBL/GenBank/DDBJ whole genome shotgun (WGS) entry which is preliminary data.</text>
</comment>
<keyword evidence="1" id="KW-0732">Signal</keyword>
<evidence type="ECO:0000259" key="2">
    <source>
        <dbReference type="Pfam" id="PF00188"/>
    </source>
</evidence>
<dbReference type="CDD" id="cd05379">
    <property type="entry name" value="CAP_bacterial"/>
    <property type="match status" value="1"/>
</dbReference>
<dbReference type="PANTHER" id="PTHR31157">
    <property type="entry name" value="SCP DOMAIN-CONTAINING PROTEIN"/>
    <property type="match status" value="1"/>
</dbReference>
<feature type="signal peptide" evidence="1">
    <location>
        <begin position="1"/>
        <end position="24"/>
    </location>
</feature>
<evidence type="ECO:0000313" key="3">
    <source>
        <dbReference type="EMBL" id="GAA3729176.1"/>
    </source>
</evidence>
<keyword evidence="4" id="KW-1185">Reference proteome</keyword>
<dbReference type="SUPFAM" id="SSF55797">
    <property type="entry name" value="PR-1-like"/>
    <property type="match status" value="1"/>
</dbReference>
<dbReference type="InterPro" id="IPR014044">
    <property type="entry name" value="CAP_dom"/>
</dbReference>
<dbReference type="Pfam" id="PF00188">
    <property type="entry name" value="CAP"/>
    <property type="match status" value="1"/>
</dbReference>
<accession>A0ABP7F461</accession>
<dbReference type="RefSeq" id="WP_198854298.1">
    <property type="nucleotide sequence ID" value="NZ_BAABDT010000001.1"/>
</dbReference>
<name>A0ABP7F461_9FLAO</name>
<dbReference type="PANTHER" id="PTHR31157:SF1">
    <property type="entry name" value="SCP DOMAIN-CONTAINING PROTEIN"/>
    <property type="match status" value="1"/>
</dbReference>
<evidence type="ECO:0000313" key="4">
    <source>
        <dbReference type="Proteomes" id="UP001501367"/>
    </source>
</evidence>
<proteinExistence type="predicted"/>
<feature type="domain" description="SCP" evidence="2">
    <location>
        <begin position="51"/>
        <end position="160"/>
    </location>
</feature>
<feature type="chain" id="PRO_5046730662" description="SCP domain-containing protein" evidence="1">
    <location>
        <begin position="25"/>
        <end position="165"/>
    </location>
</feature>
<reference evidence="4" key="1">
    <citation type="journal article" date="2019" name="Int. J. Syst. Evol. Microbiol.">
        <title>The Global Catalogue of Microorganisms (GCM) 10K type strain sequencing project: providing services to taxonomists for standard genome sequencing and annotation.</title>
        <authorList>
            <consortium name="The Broad Institute Genomics Platform"/>
            <consortium name="The Broad Institute Genome Sequencing Center for Infectious Disease"/>
            <person name="Wu L."/>
            <person name="Ma J."/>
        </authorList>
    </citation>
    <scope>NUCLEOTIDE SEQUENCE [LARGE SCALE GENOMIC DNA]</scope>
    <source>
        <strain evidence="4">JCM 17336</strain>
    </source>
</reference>
<protein>
    <recommendedName>
        <fullName evidence="2">SCP domain-containing protein</fullName>
    </recommendedName>
</protein>
<evidence type="ECO:0000256" key="1">
    <source>
        <dbReference type="SAM" id="SignalP"/>
    </source>
</evidence>